<dbReference type="Proteomes" id="UP001597361">
    <property type="component" value="Unassembled WGS sequence"/>
</dbReference>
<name>A0ABW4VPE1_9BACT</name>
<evidence type="ECO:0000313" key="1">
    <source>
        <dbReference type="EMBL" id="MFD2036059.1"/>
    </source>
</evidence>
<protein>
    <submittedName>
        <fullName evidence="1">Uncharacterized protein</fullName>
    </submittedName>
</protein>
<reference evidence="2" key="1">
    <citation type="journal article" date="2019" name="Int. J. Syst. Evol. Microbiol.">
        <title>The Global Catalogue of Microorganisms (GCM) 10K type strain sequencing project: providing services to taxonomists for standard genome sequencing and annotation.</title>
        <authorList>
            <consortium name="The Broad Institute Genomics Platform"/>
            <consortium name="The Broad Institute Genome Sequencing Center for Infectious Disease"/>
            <person name="Wu L."/>
            <person name="Ma J."/>
        </authorList>
    </citation>
    <scope>NUCLEOTIDE SEQUENCE [LARGE SCALE GENOMIC DNA]</scope>
    <source>
        <strain evidence="2">CGMCC 1.15180</strain>
    </source>
</reference>
<dbReference type="RefSeq" id="WP_376887082.1">
    <property type="nucleotide sequence ID" value="NZ_JBHUHR010000039.1"/>
</dbReference>
<gene>
    <name evidence="1" type="ORF">ACFSKL_14745</name>
</gene>
<dbReference type="EMBL" id="JBHUHR010000039">
    <property type="protein sequence ID" value="MFD2036059.1"/>
    <property type="molecule type" value="Genomic_DNA"/>
</dbReference>
<organism evidence="1 2">
    <name type="scientific">Belliella marina</name>
    <dbReference type="NCBI Taxonomy" id="1644146"/>
    <lineage>
        <taxon>Bacteria</taxon>
        <taxon>Pseudomonadati</taxon>
        <taxon>Bacteroidota</taxon>
        <taxon>Cytophagia</taxon>
        <taxon>Cytophagales</taxon>
        <taxon>Cyclobacteriaceae</taxon>
        <taxon>Belliella</taxon>
    </lineage>
</organism>
<keyword evidence="2" id="KW-1185">Reference proteome</keyword>
<sequence>MGSVQKVGGFLLLPQGLLEFFKVTKVALHDNSYYIYLEDLNIHPEHLQGVNIISKGFFKVASVGLKDDAFRIYLNELNIHPEHLQS</sequence>
<accession>A0ABW4VPE1</accession>
<proteinExistence type="predicted"/>
<comment type="caution">
    <text evidence="1">The sequence shown here is derived from an EMBL/GenBank/DDBJ whole genome shotgun (WGS) entry which is preliminary data.</text>
</comment>
<evidence type="ECO:0000313" key="2">
    <source>
        <dbReference type="Proteomes" id="UP001597361"/>
    </source>
</evidence>